<evidence type="ECO:0000256" key="2">
    <source>
        <dbReference type="SAM" id="MobiDB-lite"/>
    </source>
</evidence>
<sequence length="958" mass="107561">MLSKFPFGLPCVAEGNGTVKVKRGVYKCVIDGRFIPNINNLSYDSLAPWNDISTNRTSHTYNVGLFKVGNVYKAVTKKTEGAEKIIKQKYSKHCKFPVIRKIFSSSTIYDSVPSVASNAVIVYVVLKEFIFTPTKSSRLLPSKAAEIGHELQTKTPKAVVSIVNGNSGFMGDSRPVTRKQVEAKARNTPTRQAITNKGRPKFERSDVIEALIDEGYFAQARYKTSTDERIFLANDASLALMVHSMLPKAVVLNFVRQVNHIKTLPKEQRLNAIKKLAQSKEYDELLKSAICSGDTTFKLSRLFVTPLTFTTNHLKSSSTNQPSTQIACIMLSEHLTFADYAWMADQLENRCKKLNLSLNSKSAWSFISDADPALDAFLRFPLFSPPCVPLHCDEHFFRNVSTWCKEDPVILANFFGTKQGNTRTAGLMDHMDFDEFANEVNNLSTSNQWKQYPKLLDWTKSRARQIIAFDRHNLMQKVAGGFGLQRGTSNGIENLNQVCKSDVTFKPMMPVQDLIKCLEKFVDGQLEQVGSALVSKHPLYLKDASLFVGDAIWPTITVEDKKESLASIGLHFTDKIPGFKVKAWDFPKELAPNLSEQEREDMARSSKYYAVMKVTTEVNNYVVTKGEELAKVSILYMPAKCSCKFVVGKRVVCVHILAVANMFPDIKLLERMKEFLEKETRDQRVHRQTTTTAGMKKGTSRRHGDKESRNKTTIIHNVVDLTTNRPLPGENEGIISPPAKLKRVELPKEAASSSINKRLPSVPFKVLRPVPHTSSTPANIVTEVQSEPPSSILTSRATVYDKVLPSSPATPNSQPKRVPVSFQQDILRLKTDNKDVENEVQSYYSQHPNTVKPSYVNHKPFLLTLNNKIPDYKNRCCSHCKRSLGKHAKEIVVVHYESMSFTNSQTNAIQEGAGPVIFCVNLICVKSRYPFATEKCFISNLNEMDTATTINTLMTTFE</sequence>
<keyword evidence="1" id="KW-0862">Zinc</keyword>
<proteinExistence type="predicted"/>
<keyword evidence="1" id="KW-0863">Zinc-finger</keyword>
<evidence type="ECO:0000313" key="5">
    <source>
        <dbReference type="WBParaSite" id="PSU_v2.g17114.t1"/>
    </source>
</evidence>
<reference evidence="5" key="1">
    <citation type="submission" date="2022-11" db="UniProtKB">
        <authorList>
            <consortium name="WormBaseParasite"/>
        </authorList>
    </citation>
    <scope>IDENTIFICATION</scope>
</reference>
<accession>A0A914YCG6</accession>
<keyword evidence="1" id="KW-0479">Metal-binding</keyword>
<feature type="domain" description="SWIM-type" evidence="3">
    <location>
        <begin position="621"/>
        <end position="664"/>
    </location>
</feature>
<dbReference type="WBParaSite" id="PSU_v2.g17114.t1">
    <property type="protein sequence ID" value="PSU_v2.g17114.t1"/>
    <property type="gene ID" value="PSU_v2.g17114"/>
</dbReference>
<dbReference type="GO" id="GO:0008270">
    <property type="term" value="F:zinc ion binding"/>
    <property type="evidence" value="ECO:0007669"/>
    <property type="project" value="UniProtKB-KW"/>
</dbReference>
<name>A0A914YCG6_9BILA</name>
<feature type="region of interest" description="Disordered" evidence="2">
    <location>
        <begin position="680"/>
        <end position="710"/>
    </location>
</feature>
<evidence type="ECO:0000259" key="3">
    <source>
        <dbReference type="PROSITE" id="PS50966"/>
    </source>
</evidence>
<protein>
    <submittedName>
        <fullName evidence="5">SWIM-type domain-containing protein</fullName>
    </submittedName>
</protein>
<dbReference type="InterPro" id="IPR007527">
    <property type="entry name" value="Znf_SWIM"/>
</dbReference>
<keyword evidence="4" id="KW-1185">Reference proteome</keyword>
<dbReference type="PROSITE" id="PS50966">
    <property type="entry name" value="ZF_SWIM"/>
    <property type="match status" value="1"/>
</dbReference>
<evidence type="ECO:0000256" key="1">
    <source>
        <dbReference type="PROSITE-ProRule" id="PRU00325"/>
    </source>
</evidence>
<dbReference type="AlphaFoldDB" id="A0A914YCG6"/>
<evidence type="ECO:0000313" key="4">
    <source>
        <dbReference type="Proteomes" id="UP000887577"/>
    </source>
</evidence>
<organism evidence="4 5">
    <name type="scientific">Panagrolaimus superbus</name>
    <dbReference type="NCBI Taxonomy" id="310955"/>
    <lineage>
        <taxon>Eukaryota</taxon>
        <taxon>Metazoa</taxon>
        <taxon>Ecdysozoa</taxon>
        <taxon>Nematoda</taxon>
        <taxon>Chromadorea</taxon>
        <taxon>Rhabditida</taxon>
        <taxon>Tylenchina</taxon>
        <taxon>Panagrolaimomorpha</taxon>
        <taxon>Panagrolaimoidea</taxon>
        <taxon>Panagrolaimidae</taxon>
        <taxon>Panagrolaimus</taxon>
    </lineage>
</organism>
<dbReference type="Proteomes" id="UP000887577">
    <property type="component" value="Unplaced"/>
</dbReference>